<dbReference type="PANTHER" id="PTHR19446">
    <property type="entry name" value="REVERSE TRANSCRIPTASES"/>
    <property type="match status" value="1"/>
</dbReference>
<dbReference type="Pfam" id="PF00078">
    <property type="entry name" value="RVT_1"/>
    <property type="match status" value="1"/>
</dbReference>
<dbReference type="EnsemblPlants" id="HORVU.MOREX.r3.7HG0706070.1">
    <property type="protein sequence ID" value="HORVU.MOREX.r3.7HG0706070.1.CDS1"/>
    <property type="gene ID" value="HORVU.MOREX.r3.7HG0706070"/>
</dbReference>
<dbReference type="PROSITE" id="PS50878">
    <property type="entry name" value="RT_POL"/>
    <property type="match status" value="1"/>
</dbReference>
<evidence type="ECO:0000256" key="1">
    <source>
        <dbReference type="SAM" id="SignalP"/>
    </source>
</evidence>
<dbReference type="SMR" id="A0A8I6YG14"/>
<dbReference type="InterPro" id="IPR043502">
    <property type="entry name" value="DNA/RNA_pol_sf"/>
</dbReference>
<proteinExistence type="predicted"/>
<feature type="chain" id="PRO_5035324194" description="Reverse transcriptase domain-containing protein" evidence="1">
    <location>
        <begin position="19"/>
        <end position="715"/>
    </location>
</feature>
<keyword evidence="4" id="KW-1185">Reference proteome</keyword>
<dbReference type="InterPro" id="IPR036691">
    <property type="entry name" value="Endo/exonu/phosph_ase_sf"/>
</dbReference>
<accession>A0A8I6YG14</accession>
<keyword evidence="1" id="KW-0732">Signal</keyword>
<dbReference type="Gramene" id="HORVU.MOREX.r3.7HG0706070.1">
    <property type="protein sequence ID" value="HORVU.MOREX.r3.7HG0706070.1.CDS1"/>
    <property type="gene ID" value="HORVU.MOREX.r3.7HG0706070"/>
</dbReference>
<feature type="domain" description="Reverse transcriptase" evidence="2">
    <location>
        <begin position="419"/>
        <end position="681"/>
    </location>
</feature>
<evidence type="ECO:0000313" key="4">
    <source>
        <dbReference type="Proteomes" id="UP000011116"/>
    </source>
</evidence>
<reference evidence="4" key="1">
    <citation type="journal article" date="2012" name="Nature">
        <title>A physical, genetic and functional sequence assembly of the barley genome.</title>
        <authorList>
            <consortium name="The International Barley Genome Sequencing Consortium"/>
            <person name="Mayer K.F."/>
            <person name="Waugh R."/>
            <person name="Brown J.W."/>
            <person name="Schulman A."/>
            <person name="Langridge P."/>
            <person name="Platzer M."/>
            <person name="Fincher G.B."/>
            <person name="Muehlbauer G.J."/>
            <person name="Sato K."/>
            <person name="Close T.J."/>
            <person name="Wise R.P."/>
            <person name="Stein N."/>
        </authorList>
    </citation>
    <scope>NUCLEOTIDE SEQUENCE [LARGE SCALE GENOMIC DNA]</scope>
    <source>
        <strain evidence="4">cv. Morex</strain>
    </source>
</reference>
<dbReference type="Gene3D" id="3.30.70.270">
    <property type="match status" value="1"/>
</dbReference>
<feature type="signal peptide" evidence="1">
    <location>
        <begin position="1"/>
        <end position="18"/>
    </location>
</feature>
<dbReference type="Proteomes" id="UP000011116">
    <property type="component" value="Chromosome 7H"/>
</dbReference>
<dbReference type="SUPFAM" id="SSF56219">
    <property type="entry name" value="DNase I-like"/>
    <property type="match status" value="1"/>
</dbReference>
<evidence type="ECO:0000259" key="2">
    <source>
        <dbReference type="PROSITE" id="PS50878"/>
    </source>
</evidence>
<dbReference type="InterPro" id="IPR043128">
    <property type="entry name" value="Rev_trsase/Diguanyl_cyclase"/>
</dbReference>
<name>A0A8I6YG14_HORVV</name>
<dbReference type="SUPFAM" id="SSF56672">
    <property type="entry name" value="DNA/RNA polymerases"/>
    <property type="match status" value="1"/>
</dbReference>
<dbReference type="Gene3D" id="3.60.10.10">
    <property type="entry name" value="Endonuclease/exonuclease/phosphatase"/>
    <property type="match status" value="1"/>
</dbReference>
<dbReference type="InterPro" id="IPR000477">
    <property type="entry name" value="RT_dom"/>
</dbReference>
<reference evidence="3" key="2">
    <citation type="submission" date="2020-10" db="EMBL/GenBank/DDBJ databases">
        <authorList>
            <person name="Scholz U."/>
            <person name="Mascher M."/>
            <person name="Fiebig A."/>
        </authorList>
    </citation>
    <scope>NUCLEOTIDE SEQUENCE [LARGE SCALE GENOMIC DNA]</scope>
    <source>
        <strain evidence="3">cv. Morex</strain>
    </source>
</reference>
<evidence type="ECO:0000313" key="3">
    <source>
        <dbReference type="EnsemblPlants" id="HORVU.MOREX.r3.7HG0706070.1.CDS1"/>
    </source>
</evidence>
<organism evidence="3 4">
    <name type="scientific">Hordeum vulgare subsp. vulgare</name>
    <name type="common">Domesticated barley</name>
    <dbReference type="NCBI Taxonomy" id="112509"/>
    <lineage>
        <taxon>Eukaryota</taxon>
        <taxon>Viridiplantae</taxon>
        <taxon>Streptophyta</taxon>
        <taxon>Embryophyta</taxon>
        <taxon>Tracheophyta</taxon>
        <taxon>Spermatophyta</taxon>
        <taxon>Magnoliopsida</taxon>
        <taxon>Liliopsida</taxon>
        <taxon>Poales</taxon>
        <taxon>Poaceae</taxon>
        <taxon>BOP clade</taxon>
        <taxon>Pooideae</taxon>
        <taxon>Triticodae</taxon>
        <taxon>Triticeae</taxon>
        <taxon>Hordeinae</taxon>
        <taxon>Hordeum</taxon>
    </lineage>
</organism>
<reference evidence="3" key="3">
    <citation type="submission" date="2022-01" db="UniProtKB">
        <authorList>
            <consortium name="EnsemblPlants"/>
        </authorList>
    </citation>
    <scope>IDENTIFICATION</scope>
    <source>
        <strain evidence="3">subsp. vulgare</strain>
    </source>
</reference>
<dbReference type="AlphaFoldDB" id="A0A8I6YG14"/>
<sequence>MILVKLVVGDLVLNVINAYAPQVGHNESIKREFWEGLEDLVRRVPIGEKLFIGGDLNGHVGTSNTCFERVHGGFGYGIRNQEGEDVLSFALAYDMVVANILFRKRESHLVTFSSGLHSSQIDFVLSRREDRRACIDCKAIPGESVLPQHKLVVADFRFRIRVQRDKRAKVARTKWWKLKGEASQAFMERVIREGPWEEGGDANLMWTSMATFLWKVAVEEFGVTEGSRREAKDTWWWNDEVQKVIREKKDCFSCLYLDMSASNMEKYKVAKKAAKRAVSEARGRAYEDLYQRLNTKEGERDIYKMAKIRERKTRDVGKVKCIKDGDDQLLVKDEAIKHRWREYFDNLYNGEVDSSTIELDDSFDDTSMCFVRRIQECEVKEALKRMKVGKAMGPDGIPIGVWRGLGDIAIVWLTKIFNLIFRSNKMPEEWRRSILVPIFKNKGDAQSCTNYRGIKLTSHTMKLWERVIEHRLRRLTSVTKNQFGFMPGRSTMEAIFLVRQLMERYREQKKDLHMVFIDLEKAYDKIPRNVMWWALEKHKVPIKYITLIKDMYANVVTSVRTSDGDTDDFPIRIGLHQGSALSPYLFDLVMDEVTRDIQGDIPWCMLFADDVVLVDDSRTGVNRKLELWRRTLESKGFRLSRTKTEYMRCSFSATRHEDGEVSLGGQVVPERDTFRYLGSMLQKDGDIDEEVGHGIKAGWMKWPQASGVLCDKRVP</sequence>
<dbReference type="CDD" id="cd01650">
    <property type="entry name" value="RT_nLTR_like"/>
    <property type="match status" value="1"/>
</dbReference>
<protein>
    <recommendedName>
        <fullName evidence="2">Reverse transcriptase domain-containing protein</fullName>
    </recommendedName>
</protein>